<accession>A0A2A9MC02</accession>
<organism evidence="1 2">
    <name type="scientific">Besnoitia besnoiti</name>
    <name type="common">Apicomplexan protozoan</name>
    <dbReference type="NCBI Taxonomy" id="94643"/>
    <lineage>
        <taxon>Eukaryota</taxon>
        <taxon>Sar</taxon>
        <taxon>Alveolata</taxon>
        <taxon>Apicomplexa</taxon>
        <taxon>Conoidasida</taxon>
        <taxon>Coccidia</taxon>
        <taxon>Eucoccidiorida</taxon>
        <taxon>Eimeriorina</taxon>
        <taxon>Sarcocystidae</taxon>
        <taxon>Besnoitia</taxon>
    </lineage>
</organism>
<dbReference type="KEGG" id="bbes:BESB_080670"/>
<dbReference type="Proteomes" id="UP000224006">
    <property type="component" value="Chromosome VII"/>
</dbReference>
<evidence type="ECO:0000313" key="2">
    <source>
        <dbReference type="Proteomes" id="UP000224006"/>
    </source>
</evidence>
<evidence type="ECO:0000313" key="1">
    <source>
        <dbReference type="EMBL" id="PFH33851.1"/>
    </source>
</evidence>
<dbReference type="AlphaFoldDB" id="A0A2A9MC02"/>
<dbReference type="OrthoDB" id="328591at2759"/>
<dbReference type="EMBL" id="NWUJ01000008">
    <property type="protein sequence ID" value="PFH33851.1"/>
    <property type="molecule type" value="Genomic_DNA"/>
</dbReference>
<reference evidence="1 2" key="1">
    <citation type="submission" date="2017-09" db="EMBL/GenBank/DDBJ databases">
        <title>Genome sequencing of Besnoitia besnoiti strain Bb-Ger1.</title>
        <authorList>
            <person name="Schares G."/>
            <person name="Venepally P."/>
            <person name="Lorenzi H.A."/>
        </authorList>
    </citation>
    <scope>NUCLEOTIDE SEQUENCE [LARGE SCALE GENOMIC DNA]</scope>
    <source>
        <strain evidence="1 2">Bb-Ger1</strain>
    </source>
</reference>
<dbReference type="RefSeq" id="XP_029217860.1">
    <property type="nucleotide sequence ID" value="XM_029366429.1"/>
</dbReference>
<gene>
    <name evidence="1" type="ORF">BESB_080670</name>
</gene>
<protein>
    <submittedName>
        <fullName evidence="1">Uncharacterized protein</fullName>
    </submittedName>
</protein>
<dbReference type="GeneID" id="40312994"/>
<sequence>METETTSTVSVSSDSVGKCPSPALKNWKLTHSFMMDAVAELKRHPYSLDTTTVQVHLAVSATAPLRGGSGYFHSRFSDPVRARDYEGPDNVEAIEKQARLRTYRENLVRDSNVFLYVNGRAMDSAQMRSDHHLKVDIMAGDQRLDITGKLVELYIDVIHTREVVEFDLSRDRFFPLRSVCIEVDGCKHRAEDGQVSLCFSGQYPQAVF</sequence>
<name>A0A2A9MC02_BESBE</name>
<proteinExistence type="predicted"/>
<keyword evidence="2" id="KW-1185">Reference proteome</keyword>
<dbReference type="VEuPathDB" id="ToxoDB:BESB_080670"/>
<comment type="caution">
    <text evidence="1">The sequence shown here is derived from an EMBL/GenBank/DDBJ whole genome shotgun (WGS) entry which is preliminary data.</text>
</comment>